<comment type="catalytic activity">
    <reaction evidence="13">
        <text>4-(phosphooxy)-L-threonine + 2-oxoglutarate = (R)-3-hydroxy-2-oxo-4-phosphooxybutanoate + L-glutamate</text>
        <dbReference type="Rhea" id="RHEA:16573"/>
        <dbReference type="ChEBI" id="CHEBI:16810"/>
        <dbReference type="ChEBI" id="CHEBI:29985"/>
        <dbReference type="ChEBI" id="CHEBI:58452"/>
        <dbReference type="ChEBI" id="CHEBI:58538"/>
        <dbReference type="EC" id="2.6.1.52"/>
    </reaction>
</comment>
<dbReference type="GO" id="GO:0004648">
    <property type="term" value="F:O-phospho-L-serine:2-oxoglutarate aminotransferase activity"/>
    <property type="evidence" value="ECO:0007669"/>
    <property type="project" value="UniProtKB-EC"/>
</dbReference>
<dbReference type="Gene3D" id="3.90.1150.10">
    <property type="entry name" value="Aspartate Aminotransferase, domain 1"/>
    <property type="match status" value="1"/>
</dbReference>
<dbReference type="GO" id="GO:0006564">
    <property type="term" value="P:L-serine biosynthetic process"/>
    <property type="evidence" value="ECO:0007669"/>
    <property type="project" value="UniProtKB-KW"/>
</dbReference>
<accession>A0A286GP33</accession>
<dbReference type="AlphaFoldDB" id="A0A286GP33"/>
<dbReference type="InterPro" id="IPR000192">
    <property type="entry name" value="Aminotrans_V_dom"/>
</dbReference>
<comment type="catalytic activity">
    <reaction evidence="14">
        <text>O-phospho-L-serine + 2-oxoglutarate = 3-phosphooxypyruvate + L-glutamate</text>
        <dbReference type="Rhea" id="RHEA:14329"/>
        <dbReference type="ChEBI" id="CHEBI:16810"/>
        <dbReference type="ChEBI" id="CHEBI:18110"/>
        <dbReference type="ChEBI" id="CHEBI:29985"/>
        <dbReference type="ChEBI" id="CHEBI:57524"/>
        <dbReference type="EC" id="2.6.1.52"/>
    </reaction>
</comment>
<evidence type="ECO:0000259" key="15">
    <source>
        <dbReference type="Pfam" id="PF00266"/>
    </source>
</evidence>
<dbReference type="GO" id="GO:0004760">
    <property type="term" value="F:L-serine-pyruvate transaminase activity"/>
    <property type="evidence" value="ECO:0007669"/>
    <property type="project" value="TreeGrafter"/>
</dbReference>
<evidence type="ECO:0000256" key="2">
    <source>
        <dbReference type="ARBA" id="ARBA00005099"/>
    </source>
</evidence>
<dbReference type="InterPro" id="IPR022278">
    <property type="entry name" value="Pser_aminoTfrase"/>
</dbReference>
<feature type="domain" description="Aminotransferase class V" evidence="15">
    <location>
        <begin position="29"/>
        <end position="306"/>
    </location>
</feature>
<evidence type="ECO:0000256" key="6">
    <source>
        <dbReference type="ARBA" id="ARBA00022576"/>
    </source>
</evidence>
<evidence type="ECO:0000256" key="3">
    <source>
        <dbReference type="ARBA" id="ARBA00006904"/>
    </source>
</evidence>
<evidence type="ECO:0000256" key="5">
    <source>
        <dbReference type="ARBA" id="ARBA00022490"/>
    </source>
</evidence>
<evidence type="ECO:0000256" key="7">
    <source>
        <dbReference type="ARBA" id="ARBA00022605"/>
    </source>
</evidence>
<dbReference type="PIRSF" id="PIRSF000525">
    <property type="entry name" value="SerC"/>
    <property type="match status" value="1"/>
</dbReference>
<dbReference type="InterPro" id="IPR015422">
    <property type="entry name" value="PyrdxlP-dep_Trfase_small"/>
</dbReference>
<evidence type="ECO:0000313" key="17">
    <source>
        <dbReference type="Proteomes" id="UP000219452"/>
    </source>
</evidence>
<comment type="cofactor">
    <cofactor evidence="1">
        <name>pyridoxal 5'-phosphate</name>
        <dbReference type="ChEBI" id="CHEBI:597326"/>
    </cofactor>
</comment>
<evidence type="ECO:0000256" key="10">
    <source>
        <dbReference type="ARBA" id="ARBA00023096"/>
    </source>
</evidence>
<dbReference type="GO" id="GO:0019265">
    <property type="term" value="P:glycine biosynthetic process, by transamination of glyoxylate"/>
    <property type="evidence" value="ECO:0007669"/>
    <property type="project" value="TreeGrafter"/>
</dbReference>
<evidence type="ECO:0000256" key="12">
    <source>
        <dbReference type="ARBA" id="ARBA00031421"/>
    </source>
</evidence>
<keyword evidence="17" id="KW-1185">Reference proteome</keyword>
<evidence type="ECO:0000313" key="16">
    <source>
        <dbReference type="EMBL" id="SOD97321.1"/>
    </source>
</evidence>
<proteinExistence type="inferred from homology"/>
<dbReference type="Proteomes" id="UP000219452">
    <property type="component" value="Unassembled WGS sequence"/>
</dbReference>
<comment type="similarity">
    <text evidence="3">Belongs to the class-V pyridoxal-phosphate-dependent aminotransferase family. SerC subfamily.</text>
</comment>
<evidence type="ECO:0000256" key="4">
    <source>
        <dbReference type="ARBA" id="ARBA00013030"/>
    </source>
</evidence>
<dbReference type="GO" id="GO:0008615">
    <property type="term" value="P:pyridoxine biosynthetic process"/>
    <property type="evidence" value="ECO:0007669"/>
    <property type="project" value="UniProtKB-KW"/>
</dbReference>
<keyword evidence="7" id="KW-0028">Amino-acid biosynthesis</keyword>
<organism evidence="16 17">
    <name type="scientific">Spirosoma fluviale</name>
    <dbReference type="NCBI Taxonomy" id="1597977"/>
    <lineage>
        <taxon>Bacteria</taxon>
        <taxon>Pseudomonadati</taxon>
        <taxon>Bacteroidota</taxon>
        <taxon>Cytophagia</taxon>
        <taxon>Cytophagales</taxon>
        <taxon>Cytophagaceae</taxon>
        <taxon>Spirosoma</taxon>
    </lineage>
</organism>
<dbReference type="UniPathway" id="UPA00135">
    <property type="reaction ID" value="UER00197"/>
</dbReference>
<keyword evidence="5" id="KW-0963">Cytoplasm</keyword>
<dbReference type="EC" id="2.6.1.52" evidence="4"/>
<name>A0A286GP33_9BACT</name>
<evidence type="ECO:0000256" key="9">
    <source>
        <dbReference type="ARBA" id="ARBA00022898"/>
    </source>
</evidence>
<comment type="pathway">
    <text evidence="2">Amino-acid biosynthesis; L-serine biosynthesis; L-serine from 3-phospho-D-glycerate: step 2/3.</text>
</comment>
<dbReference type="PANTHER" id="PTHR21152:SF40">
    <property type="entry name" value="ALANINE--GLYOXYLATE AMINOTRANSFERASE"/>
    <property type="match status" value="1"/>
</dbReference>
<dbReference type="GO" id="GO:0008453">
    <property type="term" value="F:alanine-glyoxylate transaminase activity"/>
    <property type="evidence" value="ECO:0007669"/>
    <property type="project" value="TreeGrafter"/>
</dbReference>
<keyword evidence="9" id="KW-0663">Pyridoxal phosphate</keyword>
<evidence type="ECO:0000256" key="14">
    <source>
        <dbReference type="ARBA" id="ARBA00049007"/>
    </source>
</evidence>
<evidence type="ECO:0000256" key="13">
    <source>
        <dbReference type="ARBA" id="ARBA00047630"/>
    </source>
</evidence>
<dbReference type="InterPro" id="IPR015424">
    <property type="entry name" value="PyrdxlP-dep_Trfase"/>
</dbReference>
<keyword evidence="6 16" id="KW-0032">Aminotransferase</keyword>
<dbReference type="OrthoDB" id="975012at2"/>
<sequence>MKNTYFTPGPAELYPTFSQHLQTAMDEQIGSISHRSQRFRDIYKFADEQLRTLLSIPSTHGIFFTGSASEVWERVLLNCVEHESFHLVNGSFSQKFYDYANALHKHAHVLEKPFGEGFDAADVEIPAYAELVCLTHNETSSGVQMRTSEMHKLKRKYPKKLFCIDTVSSAPYPDLDFSLIDSAFFSVQKAFGMPAGLGVWIASQNCLVKAERLEKNESLTIGAHHTLPTLWKHYKTFETPATPNVLYIYILGKIAEDFNRIGIDTMRKQTEEKARMLYKFLETSDTLSPFVSQERHRSQTVIVATTGTPDKPKASADVIAAAKSINMIVGSGYGKFKDSQIRIANFPAVSIEQVASLIDELKK</sequence>
<dbReference type="Pfam" id="PF00266">
    <property type="entry name" value="Aminotran_5"/>
    <property type="match status" value="1"/>
</dbReference>
<keyword evidence="11" id="KW-0718">Serine biosynthesis</keyword>
<evidence type="ECO:0000256" key="1">
    <source>
        <dbReference type="ARBA" id="ARBA00001933"/>
    </source>
</evidence>
<dbReference type="PANTHER" id="PTHR21152">
    <property type="entry name" value="AMINOTRANSFERASE CLASS V"/>
    <property type="match status" value="1"/>
</dbReference>
<dbReference type="RefSeq" id="WP_097130626.1">
    <property type="nucleotide sequence ID" value="NZ_OCNH01000007.1"/>
</dbReference>
<evidence type="ECO:0000256" key="8">
    <source>
        <dbReference type="ARBA" id="ARBA00022679"/>
    </source>
</evidence>
<keyword evidence="10" id="KW-0664">Pyridoxine biosynthesis</keyword>
<keyword evidence="8 16" id="KW-0808">Transferase</keyword>
<reference evidence="17" key="1">
    <citation type="submission" date="2017-09" db="EMBL/GenBank/DDBJ databases">
        <authorList>
            <person name="Varghese N."/>
            <person name="Submissions S."/>
        </authorList>
    </citation>
    <scope>NUCLEOTIDE SEQUENCE [LARGE SCALE GENOMIC DNA]</scope>
    <source>
        <strain evidence="17">DSM 29961</strain>
    </source>
</reference>
<dbReference type="InterPro" id="IPR015421">
    <property type="entry name" value="PyrdxlP-dep_Trfase_major"/>
</dbReference>
<dbReference type="SUPFAM" id="SSF53383">
    <property type="entry name" value="PLP-dependent transferases"/>
    <property type="match status" value="1"/>
</dbReference>
<protein>
    <recommendedName>
        <fullName evidence="4">phosphoserine transaminase</fullName>
        <ecNumber evidence="4">2.6.1.52</ecNumber>
    </recommendedName>
    <alternativeName>
        <fullName evidence="12">Phosphohydroxythreonine aminotransferase</fullName>
    </alternativeName>
</protein>
<evidence type="ECO:0000256" key="11">
    <source>
        <dbReference type="ARBA" id="ARBA00023299"/>
    </source>
</evidence>
<dbReference type="Gene3D" id="3.40.640.10">
    <property type="entry name" value="Type I PLP-dependent aspartate aminotransferase-like (Major domain)"/>
    <property type="match status" value="1"/>
</dbReference>
<gene>
    <name evidence="16" type="ORF">SAMN06269250_5720</name>
</gene>
<dbReference type="EMBL" id="OCNH01000007">
    <property type="protein sequence ID" value="SOD97321.1"/>
    <property type="molecule type" value="Genomic_DNA"/>
</dbReference>